<evidence type="ECO:0000313" key="2">
    <source>
        <dbReference type="Proteomes" id="UP000467635"/>
    </source>
</evidence>
<evidence type="ECO:0000313" key="1">
    <source>
        <dbReference type="EMBL" id="MSE07670.1"/>
    </source>
</evidence>
<name>A0A7X2MDS6_9LACO</name>
<proteinExistence type="predicted"/>
<protein>
    <submittedName>
        <fullName evidence="1">Uncharacterized protein</fullName>
    </submittedName>
</protein>
<sequence length="79" mass="8759">MSFKEVKKVQGQAKEIAKLLKKEGYRAGLVALGTDNTIAVNPFGNRKDTVHIIYSIIENMNDKDKLILLAMILGVDLSK</sequence>
<dbReference type="Proteomes" id="UP000467635">
    <property type="component" value="Unassembled WGS sequence"/>
</dbReference>
<dbReference type="AlphaFoldDB" id="A0A7X2MDS6"/>
<comment type="caution">
    <text evidence="1">The sequence shown here is derived from an EMBL/GenBank/DDBJ whole genome shotgun (WGS) entry which is preliminary data.</text>
</comment>
<accession>A0A7X2MDS6</accession>
<organism evidence="1 2">
    <name type="scientific">Ligilactobacillus salivarius</name>
    <dbReference type="NCBI Taxonomy" id="1624"/>
    <lineage>
        <taxon>Bacteria</taxon>
        <taxon>Bacillati</taxon>
        <taxon>Bacillota</taxon>
        <taxon>Bacilli</taxon>
        <taxon>Lactobacillales</taxon>
        <taxon>Lactobacillaceae</taxon>
        <taxon>Ligilactobacillus</taxon>
    </lineage>
</organism>
<gene>
    <name evidence="1" type="ORF">GKC33_02710</name>
</gene>
<dbReference type="EMBL" id="WKKX01000062">
    <property type="protein sequence ID" value="MSE07670.1"/>
    <property type="molecule type" value="Genomic_DNA"/>
</dbReference>
<reference evidence="1 2" key="1">
    <citation type="submission" date="2019-11" db="EMBL/GenBank/DDBJ databases">
        <title>Draft Genome Sequence of Plant Growth-Promoting Rhizosphere-Associated Bacteria.</title>
        <authorList>
            <person name="Vasilyev I.Y."/>
            <person name="Radchenko V."/>
            <person name="Ilnitskaya E.V."/>
        </authorList>
    </citation>
    <scope>NUCLEOTIDE SEQUENCE [LARGE SCALE GENOMIC DNA]</scope>
    <source>
        <strain evidence="1 2">VRA_01-1sq_f</strain>
    </source>
</reference>